<dbReference type="PANTHER" id="PTHR46579">
    <property type="entry name" value="F5/8 TYPE C DOMAIN-CONTAINING PROTEIN-RELATED"/>
    <property type="match status" value="1"/>
</dbReference>
<dbReference type="OrthoDB" id="3269001at2759"/>
<protein>
    <submittedName>
        <fullName evidence="2">Uncharacterized protein</fullName>
    </submittedName>
</protein>
<evidence type="ECO:0000313" key="3">
    <source>
        <dbReference type="Proteomes" id="UP000297245"/>
    </source>
</evidence>
<proteinExistence type="predicted"/>
<feature type="compositionally biased region" description="Acidic residues" evidence="1">
    <location>
        <begin position="229"/>
        <end position="248"/>
    </location>
</feature>
<feature type="region of interest" description="Disordered" evidence="1">
    <location>
        <begin position="217"/>
        <end position="267"/>
    </location>
</feature>
<sequence>MPETTVCRSWRKLAGFPQQPGNLTFSLYVDWFNPFTNKIAGKVVSTGAILLCCMNLPPDIRYLPENVFIVGITPGPNLPDVITISHILRPLIDTLITHWNGIIIQTHLHPAGTPIRVAITGFLGHSANLFCSDKECLDLNKWRLRNAVEVREQTTRWQEQTTITGRNRLATQNGVRWTPLHDLPYFDAVWHVVLGFMHNTLEGVLEDHLWQRWGIDKHEGGGKAKKDDSEAEEEYEVEDSSVELDSELDGLRQESEESGNEGNPILPFRLRSRRSSASSPLPSQPQEDVEIASDAIPSPFHLPSDEEARTEDIALPTHAHRPPGNLGEPSHGKLKAKEYLDLFTIFLPLILPEIWSTDRATDYERALLGNFYHLVASTNIIAAYSTLNSKADAYVYHYTEYRKTRAEIYAGVASKPNHHYTMHNGQLLKFWGPLSLLSEFPGEQMNGMLQGIETNRRMFASPKVFGR</sequence>
<evidence type="ECO:0000313" key="2">
    <source>
        <dbReference type="EMBL" id="THU79618.1"/>
    </source>
</evidence>
<evidence type="ECO:0000256" key="1">
    <source>
        <dbReference type="SAM" id="MobiDB-lite"/>
    </source>
</evidence>
<name>A0A4S8KVT8_DENBC</name>
<dbReference type="EMBL" id="ML180002">
    <property type="protein sequence ID" value="THU79618.1"/>
    <property type="molecule type" value="Genomic_DNA"/>
</dbReference>
<reference evidence="2 3" key="1">
    <citation type="journal article" date="2019" name="Nat. Ecol. Evol.">
        <title>Megaphylogeny resolves global patterns of mushroom evolution.</title>
        <authorList>
            <person name="Varga T."/>
            <person name="Krizsan K."/>
            <person name="Foldi C."/>
            <person name="Dima B."/>
            <person name="Sanchez-Garcia M."/>
            <person name="Sanchez-Ramirez S."/>
            <person name="Szollosi G.J."/>
            <person name="Szarkandi J.G."/>
            <person name="Papp V."/>
            <person name="Albert L."/>
            <person name="Andreopoulos W."/>
            <person name="Angelini C."/>
            <person name="Antonin V."/>
            <person name="Barry K.W."/>
            <person name="Bougher N.L."/>
            <person name="Buchanan P."/>
            <person name="Buyck B."/>
            <person name="Bense V."/>
            <person name="Catcheside P."/>
            <person name="Chovatia M."/>
            <person name="Cooper J."/>
            <person name="Damon W."/>
            <person name="Desjardin D."/>
            <person name="Finy P."/>
            <person name="Geml J."/>
            <person name="Haridas S."/>
            <person name="Hughes K."/>
            <person name="Justo A."/>
            <person name="Karasinski D."/>
            <person name="Kautmanova I."/>
            <person name="Kiss B."/>
            <person name="Kocsube S."/>
            <person name="Kotiranta H."/>
            <person name="LaButti K.M."/>
            <person name="Lechner B.E."/>
            <person name="Liimatainen K."/>
            <person name="Lipzen A."/>
            <person name="Lukacs Z."/>
            <person name="Mihaltcheva S."/>
            <person name="Morgado L.N."/>
            <person name="Niskanen T."/>
            <person name="Noordeloos M.E."/>
            <person name="Ohm R.A."/>
            <person name="Ortiz-Santana B."/>
            <person name="Ovrebo C."/>
            <person name="Racz N."/>
            <person name="Riley R."/>
            <person name="Savchenko A."/>
            <person name="Shiryaev A."/>
            <person name="Soop K."/>
            <person name="Spirin V."/>
            <person name="Szebenyi C."/>
            <person name="Tomsovsky M."/>
            <person name="Tulloss R.E."/>
            <person name="Uehling J."/>
            <person name="Grigoriev I.V."/>
            <person name="Vagvolgyi C."/>
            <person name="Papp T."/>
            <person name="Martin F.M."/>
            <person name="Miettinen O."/>
            <person name="Hibbett D.S."/>
            <person name="Nagy L.G."/>
        </authorList>
    </citation>
    <scope>NUCLEOTIDE SEQUENCE [LARGE SCALE GENOMIC DNA]</scope>
    <source>
        <strain evidence="2 3">CBS 962.96</strain>
    </source>
</reference>
<accession>A0A4S8KVT8</accession>
<feature type="compositionally biased region" description="Basic and acidic residues" evidence="1">
    <location>
        <begin position="217"/>
        <end position="228"/>
    </location>
</feature>
<organism evidence="2 3">
    <name type="scientific">Dendrothele bispora (strain CBS 962.96)</name>
    <dbReference type="NCBI Taxonomy" id="1314807"/>
    <lineage>
        <taxon>Eukaryota</taxon>
        <taxon>Fungi</taxon>
        <taxon>Dikarya</taxon>
        <taxon>Basidiomycota</taxon>
        <taxon>Agaricomycotina</taxon>
        <taxon>Agaricomycetes</taxon>
        <taxon>Agaricomycetidae</taxon>
        <taxon>Agaricales</taxon>
        <taxon>Agaricales incertae sedis</taxon>
        <taxon>Dendrothele</taxon>
    </lineage>
</organism>
<gene>
    <name evidence="2" type="ORF">K435DRAFT_823868</name>
</gene>
<dbReference type="Proteomes" id="UP000297245">
    <property type="component" value="Unassembled WGS sequence"/>
</dbReference>
<dbReference type="PANTHER" id="PTHR46579:SF1">
    <property type="entry name" value="F5_8 TYPE C DOMAIN-CONTAINING PROTEIN"/>
    <property type="match status" value="1"/>
</dbReference>
<dbReference type="AlphaFoldDB" id="A0A4S8KVT8"/>
<keyword evidence="3" id="KW-1185">Reference proteome</keyword>